<dbReference type="Gene3D" id="3.40.50.300">
    <property type="entry name" value="P-loop containing nucleotide triphosphate hydrolases"/>
    <property type="match status" value="1"/>
</dbReference>
<comment type="subcellular location">
    <subcellularLocation>
        <location evidence="9">Cell membrane</location>
        <topology evidence="9">Peripheral membrane protein</topology>
        <orientation evidence="9">Cytoplasmic side</orientation>
    </subcellularLocation>
    <subcellularLocation>
        <location evidence="9">Cytoplasm</location>
    </subcellularLocation>
</comment>
<feature type="binding site" evidence="9">
    <location>
        <begin position="489"/>
        <end position="496"/>
    </location>
    <ligand>
        <name>GTP</name>
        <dbReference type="ChEBI" id="CHEBI:37565"/>
    </ligand>
</feature>
<evidence type="ECO:0000256" key="3">
    <source>
        <dbReference type="ARBA" id="ARBA00022741"/>
    </source>
</evidence>
<proteinExistence type="inferred from homology"/>
<dbReference type="Pfam" id="PF02881">
    <property type="entry name" value="SRP54_N"/>
    <property type="match status" value="1"/>
</dbReference>
<feature type="compositionally biased region" description="Low complexity" evidence="10">
    <location>
        <begin position="84"/>
        <end position="128"/>
    </location>
</feature>
<evidence type="ECO:0000256" key="4">
    <source>
        <dbReference type="ARBA" id="ARBA00022801"/>
    </source>
</evidence>
<keyword evidence="11" id="KW-1133">Transmembrane helix</keyword>
<dbReference type="EMBL" id="CP136958">
    <property type="protein sequence ID" value="WOT03046.1"/>
    <property type="molecule type" value="Genomic_DNA"/>
</dbReference>
<keyword evidence="5 9" id="KW-0342">GTP-binding</keyword>
<feature type="binding site" evidence="9">
    <location>
        <begin position="571"/>
        <end position="575"/>
    </location>
    <ligand>
        <name>GTP</name>
        <dbReference type="ChEBI" id="CHEBI:37565"/>
    </ligand>
</feature>
<feature type="compositionally biased region" description="Low complexity" evidence="10">
    <location>
        <begin position="334"/>
        <end position="359"/>
    </location>
</feature>
<dbReference type="PANTHER" id="PTHR43134:SF1">
    <property type="entry name" value="SIGNAL RECOGNITION PARTICLE RECEPTOR SUBUNIT ALPHA"/>
    <property type="match status" value="1"/>
</dbReference>
<feature type="transmembrane region" description="Helical" evidence="11">
    <location>
        <begin position="6"/>
        <end position="29"/>
    </location>
</feature>
<dbReference type="FunFam" id="1.20.120.140:FF:000002">
    <property type="entry name" value="Signal recognition particle receptor FtsY"/>
    <property type="match status" value="1"/>
</dbReference>
<comment type="function">
    <text evidence="9">Involved in targeting and insertion of nascent membrane proteins into the cytoplasmic membrane. Acts as a receptor for the complex formed by the signal recognition particle (SRP) and the ribosome-nascent chain (RNC).</text>
</comment>
<dbReference type="Pfam" id="PF00448">
    <property type="entry name" value="SRP54"/>
    <property type="match status" value="1"/>
</dbReference>
<feature type="compositionally biased region" description="Basic and acidic residues" evidence="10">
    <location>
        <begin position="299"/>
        <end position="313"/>
    </location>
</feature>
<dbReference type="InterPro" id="IPR000897">
    <property type="entry name" value="SRP54_GTPase_dom"/>
</dbReference>
<dbReference type="GO" id="GO:0003924">
    <property type="term" value="F:GTPase activity"/>
    <property type="evidence" value="ECO:0007669"/>
    <property type="project" value="UniProtKB-UniRule"/>
</dbReference>
<dbReference type="InterPro" id="IPR027417">
    <property type="entry name" value="P-loop_NTPase"/>
</dbReference>
<comment type="similarity">
    <text evidence="9">Belongs to the GTP-binding SRP family. FtsY subfamily.</text>
</comment>
<dbReference type="PANTHER" id="PTHR43134">
    <property type="entry name" value="SIGNAL RECOGNITION PARTICLE RECEPTOR SUBUNIT ALPHA"/>
    <property type="match status" value="1"/>
</dbReference>
<dbReference type="SUPFAM" id="SSF47364">
    <property type="entry name" value="Domain of the SRP/SRP receptor G-proteins"/>
    <property type="match status" value="1"/>
</dbReference>
<comment type="catalytic activity">
    <reaction evidence="8 9">
        <text>GTP + H2O = GDP + phosphate + H(+)</text>
        <dbReference type="Rhea" id="RHEA:19669"/>
        <dbReference type="ChEBI" id="CHEBI:15377"/>
        <dbReference type="ChEBI" id="CHEBI:15378"/>
        <dbReference type="ChEBI" id="CHEBI:37565"/>
        <dbReference type="ChEBI" id="CHEBI:43474"/>
        <dbReference type="ChEBI" id="CHEBI:58189"/>
        <dbReference type="EC" id="3.6.5.4"/>
    </reaction>
</comment>
<dbReference type="SUPFAM" id="SSF52540">
    <property type="entry name" value="P-loop containing nucleoside triphosphate hydrolases"/>
    <property type="match status" value="1"/>
</dbReference>
<dbReference type="SMART" id="SM00382">
    <property type="entry name" value="AAA"/>
    <property type="match status" value="1"/>
</dbReference>
<dbReference type="GO" id="GO:0005047">
    <property type="term" value="F:signal recognition particle binding"/>
    <property type="evidence" value="ECO:0007669"/>
    <property type="project" value="TreeGrafter"/>
</dbReference>
<feature type="binding site" evidence="9">
    <location>
        <begin position="633"/>
        <end position="636"/>
    </location>
    <ligand>
        <name>GTP</name>
        <dbReference type="ChEBI" id="CHEBI:37565"/>
    </ligand>
</feature>
<dbReference type="HAMAP" id="MF_00920">
    <property type="entry name" value="FtsY"/>
    <property type="match status" value="1"/>
</dbReference>
<feature type="region of interest" description="Disordered" evidence="10">
    <location>
        <begin position="154"/>
        <end position="379"/>
    </location>
</feature>
<accession>A0AAF0YWW5</accession>
<dbReference type="InterPro" id="IPR013822">
    <property type="entry name" value="Signal_recog_particl_SRP54_hlx"/>
</dbReference>
<dbReference type="NCBIfam" id="TIGR00064">
    <property type="entry name" value="ftsY"/>
    <property type="match status" value="1"/>
</dbReference>
<feature type="region of interest" description="Disordered" evidence="10">
    <location>
        <begin position="68"/>
        <end position="128"/>
    </location>
</feature>
<dbReference type="RefSeq" id="WP_101678302.1">
    <property type="nucleotide sequence ID" value="NZ_CAMIHY010000056.1"/>
</dbReference>
<name>A0AAF0YWW5_9CORY</name>
<evidence type="ECO:0000256" key="2">
    <source>
        <dbReference type="ARBA" id="ARBA00022490"/>
    </source>
</evidence>
<evidence type="ECO:0000256" key="8">
    <source>
        <dbReference type="ARBA" id="ARBA00048027"/>
    </source>
</evidence>
<keyword evidence="7 9" id="KW-0675">Receptor</keyword>
<dbReference type="Proteomes" id="UP000234560">
    <property type="component" value="Chromosome"/>
</dbReference>
<dbReference type="GO" id="GO:0005525">
    <property type="term" value="F:GTP binding"/>
    <property type="evidence" value="ECO:0007669"/>
    <property type="project" value="UniProtKB-UniRule"/>
</dbReference>
<dbReference type="GO" id="GO:0005737">
    <property type="term" value="C:cytoplasm"/>
    <property type="evidence" value="ECO:0007669"/>
    <property type="project" value="UniProtKB-SubCell"/>
</dbReference>
<dbReference type="InterPro" id="IPR042101">
    <property type="entry name" value="SRP54_N_sf"/>
</dbReference>
<comment type="subunit">
    <text evidence="9">Part of the signal recognition particle protein translocation system, which is composed of SRP and FtsY.</text>
</comment>
<keyword evidence="4 9" id="KW-0378">Hydrolase</keyword>
<dbReference type="GO" id="GO:0005886">
    <property type="term" value="C:plasma membrane"/>
    <property type="evidence" value="ECO:0007669"/>
    <property type="project" value="UniProtKB-SubCell"/>
</dbReference>
<evidence type="ECO:0000256" key="11">
    <source>
        <dbReference type="SAM" id="Phobius"/>
    </source>
</evidence>
<feature type="domain" description="SRP54-type proteins GTP-binding" evidence="12">
    <location>
        <begin position="654"/>
        <end position="667"/>
    </location>
</feature>
<evidence type="ECO:0000256" key="9">
    <source>
        <dbReference type="HAMAP-Rule" id="MF_00920"/>
    </source>
</evidence>
<evidence type="ECO:0000256" key="10">
    <source>
        <dbReference type="SAM" id="MobiDB-lite"/>
    </source>
</evidence>
<dbReference type="SMART" id="SM00963">
    <property type="entry name" value="SRP54_N"/>
    <property type="match status" value="1"/>
</dbReference>
<organism evidence="13 14">
    <name type="scientific">Corynebacterium pyruviciproducens</name>
    <dbReference type="NCBI Taxonomy" id="598660"/>
    <lineage>
        <taxon>Bacteria</taxon>
        <taxon>Bacillati</taxon>
        <taxon>Actinomycetota</taxon>
        <taxon>Actinomycetes</taxon>
        <taxon>Mycobacteriales</taxon>
        <taxon>Corynebacteriaceae</taxon>
        <taxon>Corynebacterium</taxon>
    </lineage>
</organism>
<dbReference type="PROSITE" id="PS00300">
    <property type="entry name" value="SRP54"/>
    <property type="match status" value="1"/>
</dbReference>
<feature type="compositionally biased region" description="Acidic residues" evidence="10">
    <location>
        <begin position="314"/>
        <end position="333"/>
    </location>
</feature>
<dbReference type="InterPro" id="IPR003593">
    <property type="entry name" value="AAA+_ATPase"/>
</dbReference>
<evidence type="ECO:0000256" key="1">
    <source>
        <dbReference type="ARBA" id="ARBA00022475"/>
    </source>
</evidence>
<feature type="compositionally biased region" description="Basic and acidic residues" evidence="10">
    <location>
        <begin position="250"/>
        <end position="269"/>
    </location>
</feature>
<dbReference type="InterPro" id="IPR004390">
    <property type="entry name" value="SR_rcpt_FtsY"/>
</dbReference>
<keyword evidence="11" id="KW-0812">Transmembrane</keyword>
<dbReference type="EC" id="3.6.5.4" evidence="9"/>
<evidence type="ECO:0000256" key="6">
    <source>
        <dbReference type="ARBA" id="ARBA00023136"/>
    </source>
</evidence>
<dbReference type="SMART" id="SM00962">
    <property type="entry name" value="SRP54"/>
    <property type="match status" value="1"/>
</dbReference>
<evidence type="ECO:0000256" key="5">
    <source>
        <dbReference type="ARBA" id="ARBA00023134"/>
    </source>
</evidence>
<dbReference type="Gene3D" id="1.20.120.140">
    <property type="entry name" value="Signal recognition particle SRP54, nucleotide-binding domain"/>
    <property type="match status" value="1"/>
</dbReference>
<evidence type="ECO:0000313" key="14">
    <source>
        <dbReference type="Proteomes" id="UP000234560"/>
    </source>
</evidence>
<dbReference type="FunFam" id="3.40.50.300:FF:000053">
    <property type="entry name" value="Signal recognition particle receptor FtsY"/>
    <property type="match status" value="1"/>
</dbReference>
<keyword evidence="3 9" id="KW-0547">Nucleotide-binding</keyword>
<evidence type="ECO:0000313" key="13">
    <source>
        <dbReference type="EMBL" id="WOT03046.1"/>
    </source>
</evidence>
<reference evidence="13" key="2">
    <citation type="submission" date="2023-10" db="EMBL/GenBank/DDBJ databases">
        <authorList>
            <person name="Choi B."/>
        </authorList>
    </citation>
    <scope>NUCLEOTIDE SEQUENCE</scope>
    <source>
        <strain evidence="13">UMB0763</strain>
    </source>
</reference>
<evidence type="ECO:0000259" key="12">
    <source>
        <dbReference type="PROSITE" id="PS00300"/>
    </source>
</evidence>
<dbReference type="KEGG" id="cpyr:CYJ47_04550"/>
<keyword evidence="1 9" id="KW-1003">Cell membrane</keyword>
<gene>
    <name evidence="9 13" type="primary">ftsY</name>
    <name evidence="13" type="ORF">CYJ47_04550</name>
</gene>
<keyword evidence="6 9" id="KW-0472">Membrane</keyword>
<keyword evidence="2 9" id="KW-0963">Cytoplasm</keyword>
<feature type="compositionally biased region" description="Basic and acidic residues" evidence="10">
    <location>
        <begin position="71"/>
        <end position="81"/>
    </location>
</feature>
<dbReference type="InterPro" id="IPR036225">
    <property type="entry name" value="SRP/SRP_N"/>
</dbReference>
<sequence>MIDSTTLPYWIIGLVIAVIVIALIIYFGLKRGKSKQVSFEKKEEKKALTQAEKSGNYHAKSGFNFAAGNSAEKEPVLRDGQKLSPVQSSSPQPAASGTPTTPRDSSTDTQPTSTAADTTAGASAAERSTSTAATKAGASIAGAAVAAAAGAGVAKTTGADKKNETAQAGDEATDQSLETDSRANAEAEQPVGGEAEHTATVGGEEQATVAEPVTPSADGAQYAETAPAAEPSHEVFQVEEPEVSPTVVDSDAHPEPDVVVEKPDTEESAAKPGSVDQVTDPDAPQPTATNMPATVPTPGEKEDHDAEAVHTDEPAEAEEPEATEPPTQEEIDESAAAAAQQVEAAEAARAQEAPQASEQTVTAEPEPAEVQTEDIAPAEGRLGRLRGRLSKSNNVIGQGVLGILSAGDLDEDAWEEIEDTLIMADLGATTTMKVVDSLREKIAARGVSNEEEARAMLRETLIEAGKPELDRSIKAMPYDNKPAVVLVVGVNGTGKTTTVGKLGRVLVSMGHSVMFGAADTFRAAAADQLEAWGRRVGASTVRGKEGADPASVAFDAVAKGTEEHVDVVLVDTAGRLHTSTGLMDQLGKVKRVVEKKAKVDEVLLVLDATVGQNGIIQARTFRDVVDITGVVLTKLDGTAKGGIVFQVQEELGVPVKLVGLGEGADDLAPFEVESFVDALLY</sequence>
<reference evidence="13" key="1">
    <citation type="submission" date="2017-12" db="EMBL/GenBank/DDBJ databases">
        <authorList>
            <person name="Thomas-White K."/>
            <person name="Wolfe A.J."/>
        </authorList>
    </citation>
    <scope>NUCLEOTIDE SEQUENCE</scope>
    <source>
        <strain evidence="13">UMB0763</strain>
    </source>
</reference>
<dbReference type="AlphaFoldDB" id="A0AAF0YWW5"/>
<protein>
    <recommendedName>
        <fullName evidence="9">Signal recognition particle receptor FtsY</fullName>
        <shortName evidence="9">SRP receptor</shortName>
        <ecNumber evidence="9">3.6.5.4</ecNumber>
    </recommendedName>
</protein>
<dbReference type="GO" id="GO:0006614">
    <property type="term" value="P:SRP-dependent cotranslational protein targeting to membrane"/>
    <property type="evidence" value="ECO:0007669"/>
    <property type="project" value="InterPro"/>
</dbReference>
<evidence type="ECO:0000256" key="7">
    <source>
        <dbReference type="ARBA" id="ARBA00023170"/>
    </source>
</evidence>